<comment type="similarity">
    <text evidence="1">Belongs to the acetyltransferase family. GNAT subfamily.</text>
</comment>
<dbReference type="Gene3D" id="3.40.630.30">
    <property type="match status" value="1"/>
</dbReference>
<evidence type="ECO:0000256" key="1">
    <source>
        <dbReference type="ARBA" id="ARBA00009342"/>
    </source>
</evidence>
<accession>A0A9P7Z2B8</accession>
<feature type="domain" description="N-acetyltransferase" evidence="4">
    <location>
        <begin position="14"/>
        <end position="187"/>
    </location>
</feature>
<evidence type="ECO:0000313" key="6">
    <source>
        <dbReference type="Proteomes" id="UP000887226"/>
    </source>
</evidence>
<dbReference type="InterPro" id="IPR016181">
    <property type="entry name" value="Acyl_CoA_acyltransferase"/>
</dbReference>
<name>A0A9P7Z2B8_9HELO</name>
<dbReference type="Proteomes" id="UP000887226">
    <property type="component" value="Unassembled WGS sequence"/>
</dbReference>
<organism evidence="5 6">
    <name type="scientific">Calycina marina</name>
    <dbReference type="NCBI Taxonomy" id="1763456"/>
    <lineage>
        <taxon>Eukaryota</taxon>
        <taxon>Fungi</taxon>
        <taxon>Dikarya</taxon>
        <taxon>Ascomycota</taxon>
        <taxon>Pezizomycotina</taxon>
        <taxon>Leotiomycetes</taxon>
        <taxon>Helotiales</taxon>
        <taxon>Pezizellaceae</taxon>
        <taxon>Calycina</taxon>
    </lineage>
</organism>
<proteinExistence type="inferred from homology"/>
<dbReference type="InterPro" id="IPR039135">
    <property type="entry name" value="NAT9-like"/>
</dbReference>
<dbReference type="GO" id="GO:0008080">
    <property type="term" value="F:N-acetyltransferase activity"/>
    <property type="evidence" value="ECO:0007669"/>
    <property type="project" value="InterPro"/>
</dbReference>
<dbReference type="Pfam" id="PF13302">
    <property type="entry name" value="Acetyltransf_3"/>
    <property type="match status" value="1"/>
</dbReference>
<evidence type="ECO:0000313" key="5">
    <source>
        <dbReference type="EMBL" id="KAG9244075.1"/>
    </source>
</evidence>
<dbReference type="PANTHER" id="PTHR13256:SF16">
    <property type="entry name" value="ALPHA_BETA-TUBULIN-N-ACETYLTRANSFERASE 9"/>
    <property type="match status" value="1"/>
</dbReference>
<keyword evidence="3" id="KW-0012">Acyltransferase</keyword>
<sequence length="233" mass="26161">MLANENTAILTSMVTLVPYEKSHVPTYHNWMKDPDIQEATASEPLSLEEEYSMQVSWRQDSDKLTFIACMPSRAPISDQETTLQAGKLDSPDQIIGDVNLFLTVADEDPEGCIGELELMIAPTSQQRQGYGRATVLTILNYIQRNLEGILAEFARKEGVESMSLLQLKAKIGGKNKKSIGLFESIGFIKVDESANYFGEFELILEGFLEEGRTRGLLEKFGVEGYREMRYSNE</sequence>
<dbReference type="OrthoDB" id="5043642at2759"/>
<comment type="caution">
    <text evidence="5">The sequence shown here is derived from an EMBL/GenBank/DDBJ whole genome shotgun (WGS) entry which is preliminary data.</text>
</comment>
<reference evidence="5" key="1">
    <citation type="journal article" date="2021" name="IMA Fungus">
        <title>Genomic characterization of three marine fungi, including Emericellopsis atlantica sp. nov. with signatures of a generalist lifestyle and marine biomass degradation.</title>
        <authorList>
            <person name="Hagestad O.C."/>
            <person name="Hou L."/>
            <person name="Andersen J.H."/>
            <person name="Hansen E.H."/>
            <person name="Altermark B."/>
            <person name="Li C."/>
            <person name="Kuhnert E."/>
            <person name="Cox R.J."/>
            <person name="Crous P.W."/>
            <person name="Spatafora J.W."/>
            <person name="Lail K."/>
            <person name="Amirebrahimi M."/>
            <person name="Lipzen A."/>
            <person name="Pangilinan J."/>
            <person name="Andreopoulos W."/>
            <person name="Hayes R.D."/>
            <person name="Ng V."/>
            <person name="Grigoriev I.V."/>
            <person name="Jackson S.A."/>
            <person name="Sutton T.D.S."/>
            <person name="Dobson A.D.W."/>
            <person name="Rama T."/>
        </authorList>
    </citation>
    <scope>NUCLEOTIDE SEQUENCE</scope>
    <source>
        <strain evidence="5">TRa3180A</strain>
    </source>
</reference>
<evidence type="ECO:0000256" key="3">
    <source>
        <dbReference type="ARBA" id="ARBA00023315"/>
    </source>
</evidence>
<gene>
    <name evidence="5" type="ORF">BJ878DRAFT_507901</name>
</gene>
<keyword evidence="2" id="KW-0808">Transferase</keyword>
<dbReference type="SUPFAM" id="SSF55729">
    <property type="entry name" value="Acyl-CoA N-acyltransferases (Nat)"/>
    <property type="match status" value="1"/>
</dbReference>
<evidence type="ECO:0000259" key="4">
    <source>
        <dbReference type="Pfam" id="PF13302"/>
    </source>
</evidence>
<dbReference type="EMBL" id="MU253931">
    <property type="protein sequence ID" value="KAG9244075.1"/>
    <property type="molecule type" value="Genomic_DNA"/>
</dbReference>
<protein>
    <submittedName>
        <fullName evidence="5">N-acetyltransferas-like protein 9</fullName>
    </submittedName>
</protein>
<dbReference type="PANTHER" id="PTHR13256">
    <property type="entry name" value="N-ACETYLTRANSFERASE 9"/>
    <property type="match status" value="1"/>
</dbReference>
<keyword evidence="6" id="KW-1185">Reference proteome</keyword>
<dbReference type="AlphaFoldDB" id="A0A9P7Z2B8"/>
<evidence type="ECO:0000256" key="2">
    <source>
        <dbReference type="ARBA" id="ARBA00022679"/>
    </source>
</evidence>
<dbReference type="InterPro" id="IPR000182">
    <property type="entry name" value="GNAT_dom"/>
</dbReference>